<dbReference type="AlphaFoldDB" id="A0A512TP60"/>
<evidence type="ECO:0000313" key="6">
    <source>
        <dbReference type="EMBL" id="GEQ22026.1"/>
    </source>
</evidence>
<evidence type="ECO:0000313" key="7">
    <source>
        <dbReference type="Proteomes" id="UP000321089"/>
    </source>
</evidence>
<dbReference type="GO" id="GO:0012505">
    <property type="term" value="C:endomembrane system"/>
    <property type="evidence" value="ECO:0007669"/>
    <property type="project" value="UniProtKB-SubCell"/>
</dbReference>
<evidence type="ECO:0000256" key="3">
    <source>
        <dbReference type="ARBA" id="ARBA00022989"/>
    </source>
</evidence>
<dbReference type="PANTHER" id="PTHR12714">
    <property type="entry name" value="PROTEIN-S ISOPRENYLCYSTEINE O-METHYLTRANSFERASE"/>
    <property type="match status" value="1"/>
</dbReference>
<gene>
    <name evidence="6" type="ORF">CBU02nite_25320</name>
</gene>
<comment type="subcellular location">
    <subcellularLocation>
        <location evidence="1">Endomembrane system</location>
        <topology evidence="1">Multi-pass membrane protein</topology>
    </subcellularLocation>
</comment>
<keyword evidence="3 5" id="KW-1133">Transmembrane helix</keyword>
<feature type="transmembrane region" description="Helical" evidence="5">
    <location>
        <begin position="81"/>
        <end position="105"/>
    </location>
</feature>
<evidence type="ECO:0000256" key="1">
    <source>
        <dbReference type="ARBA" id="ARBA00004127"/>
    </source>
</evidence>
<dbReference type="Proteomes" id="UP000321089">
    <property type="component" value="Unassembled WGS sequence"/>
</dbReference>
<feature type="transmembrane region" description="Helical" evidence="5">
    <location>
        <begin position="46"/>
        <end position="69"/>
    </location>
</feature>
<feature type="transmembrane region" description="Helical" evidence="5">
    <location>
        <begin position="111"/>
        <end position="129"/>
    </location>
</feature>
<dbReference type="EMBL" id="BKBC01000038">
    <property type="protein sequence ID" value="GEQ22026.1"/>
    <property type="molecule type" value="Genomic_DNA"/>
</dbReference>
<name>A0A512TP60_CLOBU</name>
<dbReference type="Gene3D" id="1.20.120.1630">
    <property type="match status" value="1"/>
</dbReference>
<dbReference type="RefSeq" id="WP_146868726.1">
    <property type="nucleotide sequence ID" value="NZ_BKBC01000038.1"/>
</dbReference>
<dbReference type="PANTHER" id="PTHR12714:SF9">
    <property type="entry name" value="PROTEIN-S-ISOPRENYLCYSTEINE O-METHYLTRANSFERASE"/>
    <property type="match status" value="1"/>
</dbReference>
<proteinExistence type="predicted"/>
<keyword evidence="4 5" id="KW-0472">Membrane</keyword>
<keyword evidence="2 5" id="KW-0812">Transmembrane</keyword>
<evidence type="ECO:0000256" key="2">
    <source>
        <dbReference type="ARBA" id="ARBA00022692"/>
    </source>
</evidence>
<dbReference type="Pfam" id="PF04191">
    <property type="entry name" value="PEMT"/>
    <property type="match status" value="1"/>
</dbReference>
<organism evidence="6 7">
    <name type="scientific">Clostridium butyricum</name>
    <dbReference type="NCBI Taxonomy" id="1492"/>
    <lineage>
        <taxon>Bacteria</taxon>
        <taxon>Bacillati</taxon>
        <taxon>Bacillota</taxon>
        <taxon>Clostridia</taxon>
        <taxon>Eubacteriales</taxon>
        <taxon>Clostridiaceae</taxon>
        <taxon>Clostridium</taxon>
    </lineage>
</organism>
<dbReference type="GO" id="GO:0016740">
    <property type="term" value="F:transferase activity"/>
    <property type="evidence" value="ECO:0007669"/>
    <property type="project" value="UniProtKB-ARBA"/>
</dbReference>
<protein>
    <recommendedName>
        <fullName evidence="8">Isoprenylcysteine carboxylmethyltransferase family protein</fullName>
    </recommendedName>
</protein>
<comment type="caution">
    <text evidence="6">The sequence shown here is derived from an EMBL/GenBank/DDBJ whole genome shotgun (WGS) entry which is preliminary data.</text>
</comment>
<reference evidence="6 7" key="1">
    <citation type="submission" date="2019-07" db="EMBL/GenBank/DDBJ databases">
        <title>Whole genome shotgun sequence of Clostridium butyricum NBRC 3858.</title>
        <authorList>
            <person name="Hosoyama A."/>
            <person name="Uohara A."/>
            <person name="Ohji S."/>
            <person name="Ichikawa N."/>
        </authorList>
    </citation>
    <scope>NUCLEOTIDE SEQUENCE [LARGE SCALE GENOMIC DNA]</scope>
    <source>
        <strain evidence="6 7">NBRC 3858</strain>
    </source>
</reference>
<evidence type="ECO:0008006" key="8">
    <source>
        <dbReference type="Google" id="ProtNLM"/>
    </source>
</evidence>
<evidence type="ECO:0000256" key="4">
    <source>
        <dbReference type="ARBA" id="ARBA00023136"/>
    </source>
</evidence>
<evidence type="ECO:0000256" key="5">
    <source>
        <dbReference type="SAM" id="Phobius"/>
    </source>
</evidence>
<sequence>MNKQNHMSYFGVGPIYVIVTFILTAIAVYIGKMQYFSIGKIQIMKIPLFILGIVLIVLGIVLWVQAVIISRIDKNITENKLLTTGAYAWVRNPIYSAFTIVYTGILCLQNNLILLVLPFIYWLFLSIIVKKEETVLEKIFGQEYLIYKSKVNRCIPWFPKG</sequence>
<feature type="transmembrane region" description="Helical" evidence="5">
    <location>
        <begin position="7"/>
        <end position="31"/>
    </location>
</feature>
<accession>A0A512TP60</accession>
<dbReference type="InterPro" id="IPR007318">
    <property type="entry name" value="Phopholipid_MeTrfase"/>
</dbReference>